<gene>
    <name evidence="9" type="ORF">DIABBA_LOCUS4396</name>
</gene>
<accession>A0A9N9X9W4</accession>
<evidence type="ECO:0000256" key="7">
    <source>
        <dbReference type="ARBA" id="ARBA00023136"/>
    </source>
</evidence>
<feature type="transmembrane region" description="Helical" evidence="8">
    <location>
        <begin position="166"/>
        <end position="187"/>
    </location>
</feature>
<keyword evidence="3 8" id="KW-0337">GPI-anchor biosynthesis</keyword>
<dbReference type="InterPro" id="IPR007217">
    <property type="entry name" value="Per1-like"/>
</dbReference>
<evidence type="ECO:0000256" key="4">
    <source>
        <dbReference type="ARBA" id="ARBA00022692"/>
    </source>
</evidence>
<comment type="subcellular location">
    <subcellularLocation>
        <location evidence="1">Endomembrane system</location>
        <topology evidence="1">Multi-pass membrane protein</topology>
    </subcellularLocation>
    <subcellularLocation>
        <location evidence="8">Golgi apparatus membrane</location>
        <topology evidence="8">Multi-pass membrane protein</topology>
    </subcellularLocation>
</comment>
<keyword evidence="5 8" id="KW-0732">Signal</keyword>
<feature type="chain" id="PRO_5040529864" description="Post-GPI attachment to proteins factor 3" evidence="8">
    <location>
        <begin position="22"/>
        <end position="320"/>
    </location>
</feature>
<feature type="transmembrane region" description="Helical" evidence="8">
    <location>
        <begin position="284"/>
        <end position="303"/>
    </location>
</feature>
<feature type="transmembrane region" description="Helical" evidence="8">
    <location>
        <begin position="194"/>
        <end position="215"/>
    </location>
</feature>
<keyword evidence="10" id="KW-1185">Reference proteome</keyword>
<dbReference type="AlphaFoldDB" id="A0A9N9X9W4"/>
<dbReference type="GO" id="GO:0006506">
    <property type="term" value="P:GPI anchor biosynthetic process"/>
    <property type="evidence" value="ECO:0007669"/>
    <property type="project" value="UniProtKB-KW"/>
</dbReference>
<keyword evidence="6 8" id="KW-1133">Transmembrane helix</keyword>
<comment type="caution">
    <text evidence="8">Lacks conserved residue(s) required for the propagation of feature annotation.</text>
</comment>
<evidence type="ECO:0000313" key="10">
    <source>
        <dbReference type="Proteomes" id="UP001153709"/>
    </source>
</evidence>
<keyword evidence="7 8" id="KW-0472">Membrane</keyword>
<comment type="similarity">
    <text evidence="2 8">Belongs to the PGAP3 family.</text>
</comment>
<evidence type="ECO:0000256" key="1">
    <source>
        <dbReference type="ARBA" id="ARBA00004127"/>
    </source>
</evidence>
<dbReference type="GO" id="GO:0005789">
    <property type="term" value="C:endoplasmic reticulum membrane"/>
    <property type="evidence" value="ECO:0007669"/>
    <property type="project" value="TreeGrafter"/>
</dbReference>
<evidence type="ECO:0000313" key="9">
    <source>
        <dbReference type="EMBL" id="CAG9830727.1"/>
    </source>
</evidence>
<keyword evidence="8" id="KW-0333">Golgi apparatus</keyword>
<feature type="transmembrane region" description="Helical" evidence="8">
    <location>
        <begin position="136"/>
        <end position="154"/>
    </location>
</feature>
<protein>
    <recommendedName>
        <fullName evidence="8">Post-GPI attachment to proteins factor 3</fullName>
    </recommendedName>
</protein>
<proteinExistence type="inferred from homology"/>
<name>A0A9N9X9W4_DIABA</name>
<dbReference type="EMBL" id="OU898278">
    <property type="protein sequence ID" value="CAG9830727.1"/>
    <property type="molecule type" value="Genomic_DNA"/>
</dbReference>
<dbReference type="GO" id="GO:0000139">
    <property type="term" value="C:Golgi membrane"/>
    <property type="evidence" value="ECO:0007669"/>
    <property type="project" value="UniProtKB-SubCell"/>
</dbReference>
<organism evidence="9 10">
    <name type="scientific">Diabrotica balteata</name>
    <name type="common">Banded cucumber beetle</name>
    <dbReference type="NCBI Taxonomy" id="107213"/>
    <lineage>
        <taxon>Eukaryota</taxon>
        <taxon>Metazoa</taxon>
        <taxon>Ecdysozoa</taxon>
        <taxon>Arthropoda</taxon>
        <taxon>Hexapoda</taxon>
        <taxon>Insecta</taxon>
        <taxon>Pterygota</taxon>
        <taxon>Neoptera</taxon>
        <taxon>Endopterygota</taxon>
        <taxon>Coleoptera</taxon>
        <taxon>Polyphaga</taxon>
        <taxon>Cucujiformia</taxon>
        <taxon>Chrysomeloidea</taxon>
        <taxon>Chrysomelidae</taxon>
        <taxon>Galerucinae</taxon>
        <taxon>Diabroticina</taxon>
        <taxon>Diabroticites</taxon>
        <taxon>Diabrotica</taxon>
    </lineage>
</organism>
<evidence type="ECO:0000256" key="8">
    <source>
        <dbReference type="RuleBase" id="RU365066"/>
    </source>
</evidence>
<dbReference type="OrthoDB" id="419770at2759"/>
<feature type="transmembrane region" description="Helical" evidence="8">
    <location>
        <begin position="252"/>
        <end position="272"/>
    </location>
</feature>
<dbReference type="PANTHER" id="PTHR13148">
    <property type="entry name" value="PER1-RELATED"/>
    <property type="match status" value="1"/>
</dbReference>
<dbReference type="GO" id="GO:0016788">
    <property type="term" value="F:hydrolase activity, acting on ester bonds"/>
    <property type="evidence" value="ECO:0007669"/>
    <property type="project" value="TreeGrafter"/>
</dbReference>
<feature type="transmembrane region" description="Helical" evidence="8">
    <location>
        <begin position="227"/>
        <end position="245"/>
    </location>
</feature>
<evidence type="ECO:0000256" key="6">
    <source>
        <dbReference type="ARBA" id="ARBA00022989"/>
    </source>
</evidence>
<dbReference type="Proteomes" id="UP001153709">
    <property type="component" value="Chromosome 3"/>
</dbReference>
<evidence type="ECO:0000256" key="2">
    <source>
        <dbReference type="ARBA" id="ARBA00006387"/>
    </source>
</evidence>
<evidence type="ECO:0000256" key="3">
    <source>
        <dbReference type="ARBA" id="ARBA00022502"/>
    </source>
</evidence>
<sequence length="320" mass="37808">MNYLIIFIILTTIIKCSISSAGDHSPYYQRCVERCEILNCTEDGKEFLEDKQPIVLKFTLWDCSQECHHECMWKTVDAFHERDWRTPQFYGKWPFIRVLGMQEPASVIFSLLNGYFHIKMIRKFRREVRGDSPLVWLWHAFFIVSVHAWTWSAIFHYRDFPLTEILDYACAFSMVLMNCYVMAMRLLYGKLPTYGLIGITLIFILFLMSHVAYLSIGRIDYGYNIELNIAVGTFTALCWFVWCFYNRSSQKYVWKCAIYVAMSGLVLLLELIDRPPIYFTVDYHALWHFSTAPLIIFVYGFAIDDCKYLRNKKDLAKKLP</sequence>
<dbReference type="Pfam" id="PF04080">
    <property type="entry name" value="Per1"/>
    <property type="match status" value="1"/>
</dbReference>
<reference evidence="9" key="1">
    <citation type="submission" date="2022-01" db="EMBL/GenBank/DDBJ databases">
        <authorList>
            <person name="King R."/>
        </authorList>
    </citation>
    <scope>NUCLEOTIDE SEQUENCE</scope>
</reference>
<feature type="signal peptide" evidence="8">
    <location>
        <begin position="1"/>
        <end position="21"/>
    </location>
</feature>
<keyword evidence="4 8" id="KW-0812">Transmembrane</keyword>
<dbReference type="PANTHER" id="PTHR13148:SF0">
    <property type="entry name" value="POST-GPI ATTACHMENT TO PROTEINS FACTOR 3"/>
    <property type="match status" value="1"/>
</dbReference>
<comment type="function">
    <text evidence="8">Involved in the lipid remodeling steps of GPI-anchor maturation.</text>
</comment>
<evidence type="ECO:0000256" key="5">
    <source>
        <dbReference type="ARBA" id="ARBA00022729"/>
    </source>
</evidence>